<evidence type="ECO:0000313" key="3">
    <source>
        <dbReference type="EMBL" id="PSC06061.1"/>
    </source>
</evidence>
<reference evidence="4" key="1">
    <citation type="submission" date="2018-03" db="EMBL/GenBank/DDBJ databases">
        <authorList>
            <person name="Sun L."/>
            <person name="Liu H."/>
            <person name="Chen W."/>
            <person name="Huang K."/>
            <person name="Liu W."/>
            <person name="Gao X."/>
        </authorList>
    </citation>
    <scope>NUCLEOTIDE SEQUENCE [LARGE SCALE GENOMIC DNA]</scope>
    <source>
        <strain evidence="4">SH9</strain>
    </source>
</reference>
<dbReference type="InterPro" id="IPR011051">
    <property type="entry name" value="RmlC_Cupin_sf"/>
</dbReference>
<dbReference type="SUPFAM" id="SSF51182">
    <property type="entry name" value="RmlC-like cupins"/>
    <property type="match status" value="1"/>
</dbReference>
<feature type="chain" id="PRO_5015746841" evidence="1">
    <location>
        <begin position="26"/>
        <end position="155"/>
    </location>
</feature>
<evidence type="ECO:0000256" key="1">
    <source>
        <dbReference type="SAM" id="SignalP"/>
    </source>
</evidence>
<feature type="signal peptide" evidence="1">
    <location>
        <begin position="1"/>
        <end position="25"/>
    </location>
</feature>
<dbReference type="EMBL" id="PVZS01000004">
    <property type="protein sequence ID" value="PSC06061.1"/>
    <property type="molecule type" value="Genomic_DNA"/>
</dbReference>
<dbReference type="RefSeq" id="WP_106335469.1">
    <property type="nucleotide sequence ID" value="NZ_PVZS01000004.1"/>
</dbReference>
<feature type="domain" description="Cupin type-2" evidence="2">
    <location>
        <begin position="76"/>
        <end position="143"/>
    </location>
</feature>
<organism evidence="3 4">
    <name type="scientific">Alsobacter soli</name>
    <dbReference type="NCBI Taxonomy" id="2109933"/>
    <lineage>
        <taxon>Bacteria</taxon>
        <taxon>Pseudomonadati</taxon>
        <taxon>Pseudomonadota</taxon>
        <taxon>Alphaproteobacteria</taxon>
        <taxon>Hyphomicrobiales</taxon>
        <taxon>Alsobacteraceae</taxon>
        <taxon>Alsobacter</taxon>
    </lineage>
</organism>
<accession>A0A2T1HWK8</accession>
<evidence type="ECO:0000259" key="2">
    <source>
        <dbReference type="Pfam" id="PF07883"/>
    </source>
</evidence>
<keyword evidence="4" id="KW-1185">Reference proteome</keyword>
<protein>
    <submittedName>
        <fullName evidence="3">Cupin</fullName>
    </submittedName>
</protein>
<dbReference type="OrthoDB" id="8561853at2"/>
<gene>
    <name evidence="3" type="ORF">SLNSH_04425</name>
</gene>
<name>A0A2T1HWK8_9HYPH</name>
<dbReference type="Pfam" id="PF07883">
    <property type="entry name" value="Cupin_2"/>
    <property type="match status" value="1"/>
</dbReference>
<sequence>MTMTRMIATVGSIVFALGFSSVAQAGECPADKRGENLAKLVTTAAKDVTDTVIASTNLADEMIGAKDHQFRLRKLVIKPGGVVPWHSHGDRPAIIYIVEGEITEYASTCAVPILHKAGDVARETHTTAHWWKNTGSKTVTLLSADILHDPQDHNM</sequence>
<evidence type="ECO:0000313" key="4">
    <source>
        <dbReference type="Proteomes" id="UP000239772"/>
    </source>
</evidence>
<dbReference type="Proteomes" id="UP000239772">
    <property type="component" value="Unassembled WGS sequence"/>
</dbReference>
<proteinExistence type="predicted"/>
<keyword evidence="1" id="KW-0732">Signal</keyword>
<dbReference type="AlphaFoldDB" id="A0A2T1HWK8"/>
<comment type="caution">
    <text evidence="3">The sequence shown here is derived from an EMBL/GenBank/DDBJ whole genome shotgun (WGS) entry which is preliminary data.</text>
</comment>
<dbReference type="Gene3D" id="2.60.120.10">
    <property type="entry name" value="Jelly Rolls"/>
    <property type="match status" value="1"/>
</dbReference>
<dbReference type="InterPro" id="IPR014710">
    <property type="entry name" value="RmlC-like_jellyroll"/>
</dbReference>
<dbReference type="InterPro" id="IPR013096">
    <property type="entry name" value="Cupin_2"/>
</dbReference>